<keyword evidence="1" id="KW-1133">Transmembrane helix</keyword>
<keyword evidence="3" id="KW-1185">Reference proteome</keyword>
<accession>A0ABV2JHF4</accession>
<organism evidence="2 3">
    <name type="scientific">Streptococcus porcorum</name>
    <dbReference type="NCBI Taxonomy" id="701526"/>
    <lineage>
        <taxon>Bacteria</taxon>
        <taxon>Bacillati</taxon>
        <taxon>Bacillota</taxon>
        <taxon>Bacilli</taxon>
        <taxon>Lactobacillales</taxon>
        <taxon>Streptococcaceae</taxon>
        <taxon>Streptococcus</taxon>
    </lineage>
</organism>
<dbReference type="EMBL" id="JBEPLN010000035">
    <property type="protein sequence ID" value="MET3634990.1"/>
    <property type="molecule type" value="Genomic_DNA"/>
</dbReference>
<reference evidence="2 3" key="1">
    <citation type="submission" date="2024-06" db="EMBL/GenBank/DDBJ databases">
        <title>Genomic Encyclopedia of Type Strains, Phase IV (KMG-IV): sequencing the most valuable type-strain genomes for metagenomic binning, comparative biology and taxonomic classification.</title>
        <authorList>
            <person name="Goeker M."/>
        </authorList>
    </citation>
    <scope>NUCLEOTIDE SEQUENCE [LARGE SCALE GENOMIC DNA]</scope>
    <source>
        <strain evidence="2 3">DSM 28302</strain>
    </source>
</reference>
<feature type="transmembrane region" description="Helical" evidence="1">
    <location>
        <begin position="29"/>
        <end position="50"/>
    </location>
</feature>
<name>A0ABV2JHF4_9STRE</name>
<evidence type="ECO:0000313" key="2">
    <source>
        <dbReference type="EMBL" id="MET3634990.1"/>
    </source>
</evidence>
<evidence type="ECO:0000313" key="3">
    <source>
        <dbReference type="Proteomes" id="UP001549037"/>
    </source>
</evidence>
<keyword evidence="1" id="KW-0812">Transmembrane</keyword>
<gene>
    <name evidence="2" type="ORF">ABID28_001652</name>
</gene>
<keyword evidence="1" id="KW-0472">Membrane</keyword>
<feature type="transmembrane region" description="Helical" evidence="1">
    <location>
        <begin position="56"/>
        <end position="77"/>
    </location>
</feature>
<feature type="transmembrane region" description="Helical" evidence="1">
    <location>
        <begin position="121"/>
        <end position="142"/>
    </location>
</feature>
<sequence length="166" mass="19762">MSQKTKTIDAKTLKRQQIEKNNAFNRFMLFRYSLAIFFFANLYWLLILAYKTSFLMLAPTLLLFLQILACSEQVRLYGNKVVRLKQTKLALQAQGIINLVLLVLLSFNFGRVVFPIFSDQWQARLFLIGLQMLGLILIRINLHRITEIKEDRDTYYHRFQKIQQFY</sequence>
<dbReference type="RefSeq" id="WP_354369713.1">
    <property type="nucleotide sequence ID" value="NZ_JBEPLN010000035.1"/>
</dbReference>
<comment type="caution">
    <text evidence="2">The sequence shown here is derived from an EMBL/GenBank/DDBJ whole genome shotgun (WGS) entry which is preliminary data.</text>
</comment>
<evidence type="ECO:0000256" key="1">
    <source>
        <dbReference type="SAM" id="Phobius"/>
    </source>
</evidence>
<dbReference type="Proteomes" id="UP001549037">
    <property type="component" value="Unassembled WGS sequence"/>
</dbReference>
<proteinExistence type="predicted"/>
<feature type="transmembrane region" description="Helical" evidence="1">
    <location>
        <begin position="89"/>
        <end position="109"/>
    </location>
</feature>
<protein>
    <submittedName>
        <fullName evidence="2">Integral membrane protein</fullName>
    </submittedName>
</protein>